<dbReference type="EMBL" id="SRLO01004132">
    <property type="protein sequence ID" value="TNN30783.1"/>
    <property type="molecule type" value="Genomic_DNA"/>
</dbReference>
<gene>
    <name evidence="1" type="ORF">EYF80_059065</name>
</gene>
<sequence length="63" mass="6558">MKSPRQEILLDPRSHDGPIEASMVLSHLGCKKPAGPGTVVLRSLNNSPGSLAADYACGERAAS</sequence>
<evidence type="ECO:0000313" key="1">
    <source>
        <dbReference type="EMBL" id="TNN30783.1"/>
    </source>
</evidence>
<dbReference type="AlphaFoldDB" id="A0A4Z2EPQ5"/>
<proteinExistence type="predicted"/>
<keyword evidence="2" id="KW-1185">Reference proteome</keyword>
<protein>
    <submittedName>
        <fullName evidence="1">Uncharacterized protein</fullName>
    </submittedName>
</protein>
<name>A0A4Z2EPQ5_9TELE</name>
<dbReference type="Proteomes" id="UP000314294">
    <property type="component" value="Unassembled WGS sequence"/>
</dbReference>
<organism evidence="1 2">
    <name type="scientific">Liparis tanakae</name>
    <name type="common">Tanaka's snailfish</name>
    <dbReference type="NCBI Taxonomy" id="230148"/>
    <lineage>
        <taxon>Eukaryota</taxon>
        <taxon>Metazoa</taxon>
        <taxon>Chordata</taxon>
        <taxon>Craniata</taxon>
        <taxon>Vertebrata</taxon>
        <taxon>Euteleostomi</taxon>
        <taxon>Actinopterygii</taxon>
        <taxon>Neopterygii</taxon>
        <taxon>Teleostei</taxon>
        <taxon>Neoteleostei</taxon>
        <taxon>Acanthomorphata</taxon>
        <taxon>Eupercaria</taxon>
        <taxon>Perciformes</taxon>
        <taxon>Cottioidei</taxon>
        <taxon>Cottales</taxon>
        <taxon>Liparidae</taxon>
        <taxon>Liparis</taxon>
    </lineage>
</organism>
<accession>A0A4Z2EPQ5</accession>
<evidence type="ECO:0000313" key="2">
    <source>
        <dbReference type="Proteomes" id="UP000314294"/>
    </source>
</evidence>
<comment type="caution">
    <text evidence="1">The sequence shown here is derived from an EMBL/GenBank/DDBJ whole genome shotgun (WGS) entry which is preliminary data.</text>
</comment>
<reference evidence="1 2" key="1">
    <citation type="submission" date="2019-03" db="EMBL/GenBank/DDBJ databases">
        <title>First draft genome of Liparis tanakae, snailfish: a comprehensive survey of snailfish specific genes.</title>
        <authorList>
            <person name="Kim W."/>
            <person name="Song I."/>
            <person name="Jeong J.-H."/>
            <person name="Kim D."/>
            <person name="Kim S."/>
            <person name="Ryu S."/>
            <person name="Song J.Y."/>
            <person name="Lee S.K."/>
        </authorList>
    </citation>
    <scope>NUCLEOTIDE SEQUENCE [LARGE SCALE GENOMIC DNA]</scope>
    <source>
        <tissue evidence="1">Muscle</tissue>
    </source>
</reference>